<keyword evidence="1" id="KW-0677">Repeat</keyword>
<dbReference type="Gene3D" id="1.25.40.10">
    <property type="entry name" value="Tetratricopeptide repeat domain"/>
    <property type="match status" value="1"/>
</dbReference>
<dbReference type="Pfam" id="PF10517">
    <property type="entry name" value="DM13"/>
    <property type="match status" value="1"/>
</dbReference>
<dbReference type="PANTHER" id="PTHR24036:SF16">
    <property type="entry name" value="KNICKKOPF"/>
    <property type="match status" value="1"/>
</dbReference>
<dbReference type="InterPro" id="IPR019545">
    <property type="entry name" value="DM13_domain"/>
</dbReference>
<comment type="caution">
    <text evidence="4">The sequence shown here is derived from an EMBL/GenBank/DDBJ whole genome shotgun (WGS) entry which is preliminary data.</text>
</comment>
<dbReference type="PROSITE" id="PS50836">
    <property type="entry name" value="DOMON"/>
    <property type="match status" value="1"/>
</dbReference>
<sequence length="650" mass="72671">MPQLGGTFSKRSHNVSSSSIEILDSKTIRIKDFTYDGHGKRTFFWAGVGAQPSSRGSKLPDERGYLDPIRKYNKETVELELPGDKTIFDIDWISIYDVADNENYGHVLINDGLNVPPSLVKVSWEVFGPQITFQLSGQVAANDYMSFGISGSDVSSQMIGSDVVVAYIDAIRGYTVDYNITSLAPCVQVLGQNKGVCRDDVVADDGDKEIFLDRSNYVVWAFGQLDSNNEPAFHTYYPKSDIVIDFNTTEPVNDCFDFTKRMETAPPQLWERTRITDATVRTFNAYLGPSGGLRGYQGLTGHVSSGLSWYINGYMIPELYLKRGLTYTFKVRGGNNPHSPEHYHPLKFNRSLITECVDEAPALLEITPNITWPDTVYYNSFTHGNMGWKIHIVDSYTNLRSGANAIAWSLCVFLLPWLAIDCYENNKSWFHAAKSYEQIILLAKETGTLSEVEEYANKACSLYQQHGSPEAAAAALDKAAKMTESKHPELALEFYKRALAVVLNGDSTHQASEFASKVSRILVKLKRYEEASKALKKEIGLNLQTKSYGQVGRLVVALVLVQLAYDDFVDAKKTFKKWGNRCEKQEVTTLEKLLQAVDDKDHELAARMLASPFIRHMDVEYALLSKNISISQGIQNGTQLEKEASDNAGN</sequence>
<evidence type="ECO:0000259" key="3">
    <source>
        <dbReference type="PROSITE" id="PS51549"/>
    </source>
</evidence>
<dbReference type="EMBL" id="JAMKOV010000001">
    <property type="protein sequence ID" value="KAI8044691.1"/>
    <property type="molecule type" value="Genomic_DNA"/>
</dbReference>
<dbReference type="SMART" id="SM00664">
    <property type="entry name" value="DoH"/>
    <property type="match status" value="1"/>
</dbReference>
<dbReference type="Pfam" id="PF14938">
    <property type="entry name" value="SNAP"/>
    <property type="match status" value="1"/>
</dbReference>
<dbReference type="SMART" id="SM00686">
    <property type="entry name" value="DM13"/>
    <property type="match status" value="1"/>
</dbReference>
<gene>
    <name evidence="4" type="ORF">M5D96_000862</name>
</gene>
<accession>A0A9Q0BUI1</accession>
<reference evidence="4" key="1">
    <citation type="journal article" date="2023" name="Genome Biol. Evol.">
        <title>Long-read-based Genome Assembly of Drosophila gunungcola Reveals Fewer Chemosensory Genes in Flower-breeding Species.</title>
        <authorList>
            <person name="Negi A."/>
            <person name="Liao B.Y."/>
            <person name="Yeh S.D."/>
        </authorList>
    </citation>
    <scope>NUCLEOTIDE SEQUENCE</scope>
    <source>
        <strain evidence="4">Sukarami</strain>
    </source>
</reference>
<feature type="domain" description="DOMON" evidence="2">
    <location>
        <begin position="118"/>
        <end position="240"/>
    </location>
</feature>
<keyword evidence="5" id="KW-1185">Reference proteome</keyword>
<name>A0A9Q0BUI1_9MUSC</name>
<dbReference type="Proteomes" id="UP001059596">
    <property type="component" value="Chromosome 3R"/>
</dbReference>
<dbReference type="PROSITE" id="PS51549">
    <property type="entry name" value="DM13"/>
    <property type="match status" value="1"/>
</dbReference>
<protein>
    <recommendedName>
        <fullName evidence="6">Protein Skeletor</fullName>
    </recommendedName>
</protein>
<proteinExistence type="predicted"/>
<dbReference type="SUPFAM" id="SSF48452">
    <property type="entry name" value="TPR-like"/>
    <property type="match status" value="1"/>
</dbReference>
<organism evidence="4 5">
    <name type="scientific">Drosophila gunungcola</name>
    <name type="common">fruit fly</name>
    <dbReference type="NCBI Taxonomy" id="103775"/>
    <lineage>
        <taxon>Eukaryota</taxon>
        <taxon>Metazoa</taxon>
        <taxon>Ecdysozoa</taxon>
        <taxon>Arthropoda</taxon>
        <taxon>Hexapoda</taxon>
        <taxon>Insecta</taxon>
        <taxon>Pterygota</taxon>
        <taxon>Neoptera</taxon>
        <taxon>Endopterygota</taxon>
        <taxon>Diptera</taxon>
        <taxon>Brachycera</taxon>
        <taxon>Muscomorpha</taxon>
        <taxon>Ephydroidea</taxon>
        <taxon>Drosophilidae</taxon>
        <taxon>Drosophila</taxon>
        <taxon>Sophophora</taxon>
    </lineage>
</organism>
<evidence type="ECO:0000313" key="4">
    <source>
        <dbReference type="EMBL" id="KAI8044691.1"/>
    </source>
</evidence>
<dbReference type="CDD" id="cd09631">
    <property type="entry name" value="DOMON_DOH"/>
    <property type="match status" value="1"/>
</dbReference>
<dbReference type="InterPro" id="IPR052126">
    <property type="entry name" value="Spindle_Org/Thrombomodulin"/>
</dbReference>
<dbReference type="PANTHER" id="PTHR24036">
    <property type="entry name" value="SKELETOR-RELATED"/>
    <property type="match status" value="1"/>
</dbReference>
<evidence type="ECO:0008006" key="6">
    <source>
        <dbReference type="Google" id="ProtNLM"/>
    </source>
</evidence>
<feature type="domain" description="DM13" evidence="3">
    <location>
        <begin position="6"/>
        <end position="110"/>
    </location>
</feature>
<dbReference type="InterPro" id="IPR005018">
    <property type="entry name" value="DOMON_domain"/>
</dbReference>
<dbReference type="Pfam" id="PF03351">
    <property type="entry name" value="DOMON"/>
    <property type="match status" value="1"/>
</dbReference>
<dbReference type="InterPro" id="IPR045266">
    <property type="entry name" value="DOH_DOMON"/>
</dbReference>
<evidence type="ECO:0000259" key="2">
    <source>
        <dbReference type="PROSITE" id="PS50836"/>
    </source>
</evidence>
<evidence type="ECO:0000313" key="5">
    <source>
        <dbReference type="Proteomes" id="UP001059596"/>
    </source>
</evidence>
<dbReference type="AlphaFoldDB" id="A0A9Q0BUI1"/>
<dbReference type="InterPro" id="IPR011990">
    <property type="entry name" value="TPR-like_helical_dom_sf"/>
</dbReference>
<evidence type="ECO:0000256" key="1">
    <source>
        <dbReference type="ARBA" id="ARBA00022737"/>
    </source>
</evidence>